<accession>A0ABV9NXY3</accession>
<dbReference type="SMART" id="SM00278">
    <property type="entry name" value="HhH1"/>
    <property type="match status" value="2"/>
</dbReference>
<dbReference type="RefSeq" id="WP_377910771.1">
    <property type="nucleotide sequence ID" value="NZ_JBHSGK010000021.1"/>
</dbReference>
<keyword evidence="4" id="KW-1185">Reference proteome</keyword>
<organism evidence="3 4">
    <name type="scientific">Bacillus daqingensis</name>
    <dbReference type="NCBI Taxonomy" id="872396"/>
    <lineage>
        <taxon>Bacteria</taxon>
        <taxon>Bacillati</taxon>
        <taxon>Bacillota</taxon>
        <taxon>Bacilli</taxon>
        <taxon>Bacillales</taxon>
        <taxon>Bacillaceae</taxon>
        <taxon>Bacillus</taxon>
    </lineage>
</organism>
<dbReference type="Gene3D" id="1.10.150.310">
    <property type="entry name" value="Tex RuvX-like domain-like"/>
    <property type="match status" value="1"/>
</dbReference>
<gene>
    <name evidence="3" type="ORF">ACFO4L_16550</name>
</gene>
<dbReference type="InterPro" id="IPR051675">
    <property type="entry name" value="Endo/Exo/Phosphatase_dom_1"/>
</dbReference>
<comment type="caution">
    <text evidence="3">The sequence shown here is derived from an EMBL/GenBank/DDBJ whole genome shotgun (WGS) entry which is preliminary data.</text>
</comment>
<name>A0ABV9NXY3_9BACI</name>
<sequence length="203" mass="21163">MIDRLKELERPLLIKAAAVCAALLAAVFLLQTDAGPEGSVQSADNEEQTESASEPAPEDGPVVIEIKGEVVSPGVYTLPYGSRTVDAVEIAGGHTEQADLLAVNLAAVLMDEMSIHVPSQLDESMSEQAPADPAAEASGGTVSLNQADANMLQTLPGIGPAKSEAIIQYREEHGSFASLDQLTQVPGIGEKTLESIAPLLTLH</sequence>
<dbReference type="PANTHER" id="PTHR21180">
    <property type="entry name" value="ENDONUCLEASE/EXONUCLEASE/PHOSPHATASE FAMILY DOMAIN-CONTAINING PROTEIN 1"/>
    <property type="match status" value="1"/>
</dbReference>
<evidence type="ECO:0000313" key="3">
    <source>
        <dbReference type="EMBL" id="MFC4738183.1"/>
    </source>
</evidence>
<evidence type="ECO:0000313" key="4">
    <source>
        <dbReference type="Proteomes" id="UP001595896"/>
    </source>
</evidence>
<dbReference type="NCBIfam" id="TIGR00426">
    <property type="entry name" value="competence protein ComEA helix-hairpin-helix repeat region"/>
    <property type="match status" value="1"/>
</dbReference>
<feature type="region of interest" description="Disordered" evidence="1">
    <location>
        <begin position="36"/>
        <end position="60"/>
    </location>
</feature>
<dbReference type="EMBL" id="JBHSGK010000021">
    <property type="protein sequence ID" value="MFC4738183.1"/>
    <property type="molecule type" value="Genomic_DNA"/>
</dbReference>
<dbReference type="Proteomes" id="UP001595896">
    <property type="component" value="Unassembled WGS sequence"/>
</dbReference>
<feature type="domain" description="Helix-hairpin-helix DNA-binding motif class 1" evidence="2">
    <location>
        <begin position="180"/>
        <end position="199"/>
    </location>
</feature>
<dbReference type="SUPFAM" id="SSF47781">
    <property type="entry name" value="RuvA domain 2-like"/>
    <property type="match status" value="1"/>
</dbReference>
<dbReference type="InterPro" id="IPR004509">
    <property type="entry name" value="Competence_ComEA_HhH"/>
</dbReference>
<dbReference type="InterPro" id="IPR003583">
    <property type="entry name" value="Hlx-hairpin-Hlx_DNA-bd_motif"/>
</dbReference>
<dbReference type="PANTHER" id="PTHR21180:SF32">
    <property type="entry name" value="ENDONUCLEASE_EXONUCLEASE_PHOSPHATASE FAMILY DOMAIN-CONTAINING PROTEIN 1"/>
    <property type="match status" value="1"/>
</dbReference>
<proteinExistence type="predicted"/>
<evidence type="ECO:0000259" key="2">
    <source>
        <dbReference type="SMART" id="SM00278"/>
    </source>
</evidence>
<protein>
    <submittedName>
        <fullName evidence="3">Helix-hairpin-helix domain-containing protein</fullName>
    </submittedName>
</protein>
<dbReference type="InterPro" id="IPR019554">
    <property type="entry name" value="Soluble_ligand-bd"/>
</dbReference>
<dbReference type="Gene3D" id="3.10.560.10">
    <property type="entry name" value="Outer membrane lipoprotein wza domain like"/>
    <property type="match status" value="1"/>
</dbReference>
<dbReference type="Pfam" id="PF10531">
    <property type="entry name" value="SLBB"/>
    <property type="match status" value="1"/>
</dbReference>
<dbReference type="InterPro" id="IPR010994">
    <property type="entry name" value="RuvA_2-like"/>
</dbReference>
<feature type="domain" description="Helix-hairpin-helix DNA-binding motif class 1" evidence="2">
    <location>
        <begin position="150"/>
        <end position="169"/>
    </location>
</feature>
<evidence type="ECO:0000256" key="1">
    <source>
        <dbReference type="SAM" id="MobiDB-lite"/>
    </source>
</evidence>
<dbReference type="Pfam" id="PF12836">
    <property type="entry name" value="HHH_3"/>
    <property type="match status" value="1"/>
</dbReference>
<reference evidence="4" key="1">
    <citation type="journal article" date="2019" name="Int. J. Syst. Evol. Microbiol.">
        <title>The Global Catalogue of Microorganisms (GCM) 10K type strain sequencing project: providing services to taxonomists for standard genome sequencing and annotation.</title>
        <authorList>
            <consortium name="The Broad Institute Genomics Platform"/>
            <consortium name="The Broad Institute Genome Sequencing Center for Infectious Disease"/>
            <person name="Wu L."/>
            <person name="Ma J."/>
        </authorList>
    </citation>
    <scope>NUCLEOTIDE SEQUENCE [LARGE SCALE GENOMIC DNA]</scope>
    <source>
        <strain evidence="4">JCM 12165</strain>
    </source>
</reference>